<reference evidence="1 2" key="1">
    <citation type="submission" date="2022-01" db="EMBL/GenBank/DDBJ databases">
        <title>Labilibaculum sp. nov, a marine bacterium isolated from Antarctica.</title>
        <authorList>
            <person name="Dai W."/>
        </authorList>
    </citation>
    <scope>NUCLEOTIDE SEQUENCE [LARGE SCALE GENOMIC DNA]</scope>
    <source>
        <strain evidence="1 2">DW002</strain>
    </source>
</reference>
<evidence type="ECO:0000313" key="1">
    <source>
        <dbReference type="EMBL" id="MDE5418010.1"/>
    </source>
</evidence>
<accession>A0ABT5VRG0</accession>
<organism evidence="1 2">
    <name type="scientific">Paralabilibaculum antarcticum</name>
    <dbReference type="NCBI Taxonomy" id="2912572"/>
    <lineage>
        <taxon>Bacteria</taxon>
        <taxon>Pseudomonadati</taxon>
        <taxon>Bacteroidota</taxon>
        <taxon>Bacteroidia</taxon>
        <taxon>Marinilabiliales</taxon>
        <taxon>Marinifilaceae</taxon>
        <taxon>Paralabilibaculum</taxon>
    </lineage>
</organism>
<keyword evidence="2" id="KW-1185">Reference proteome</keyword>
<comment type="caution">
    <text evidence="1">The sequence shown here is derived from an EMBL/GenBank/DDBJ whole genome shotgun (WGS) entry which is preliminary data.</text>
</comment>
<name>A0ABT5VRG0_9BACT</name>
<dbReference type="Proteomes" id="UP001528920">
    <property type="component" value="Unassembled WGS sequence"/>
</dbReference>
<gene>
    <name evidence="1" type="ORF">L3049_08315</name>
</gene>
<sequence length="86" mass="9650">MIHDFASSHRSLACSVQLFDKSDAIFYILIEENSSSDAKRVVFIEENKLSRPELLVLAKGKTVFDAKTPTLFKFTIGSYTTSTNTK</sequence>
<proteinExistence type="predicted"/>
<dbReference type="EMBL" id="JAKJSC010000001">
    <property type="protein sequence ID" value="MDE5418010.1"/>
    <property type="molecule type" value="Genomic_DNA"/>
</dbReference>
<evidence type="ECO:0000313" key="2">
    <source>
        <dbReference type="Proteomes" id="UP001528920"/>
    </source>
</evidence>
<dbReference type="RefSeq" id="WP_275109345.1">
    <property type="nucleotide sequence ID" value="NZ_JAKJSC010000001.1"/>
</dbReference>
<protein>
    <submittedName>
        <fullName evidence="1">Uncharacterized protein</fullName>
    </submittedName>
</protein>